<protein>
    <submittedName>
        <fullName evidence="6">Ubiquitin-conjugating enzyme E2 7</fullName>
    </submittedName>
</protein>
<evidence type="ECO:0000256" key="1">
    <source>
        <dbReference type="ARBA" id="ARBA00022679"/>
    </source>
</evidence>
<evidence type="ECO:0000256" key="2">
    <source>
        <dbReference type="ARBA" id="ARBA00022786"/>
    </source>
</evidence>
<sequence>SKVKKLRPVRRMSKGGDDFGKALLMNQYKQLTKNPIDGFSVGLIDDNIYNWRIIMNGPEDTPYEGGLFPCIMTFPSNYPNSPPQMRFTTPGFWHPNVYVDGRVCISILHEPREDIFNEAELMSEKWRPILSVEAILISVQSMLSTPNFSSPANVQASVELQRDPTAYRRKIRALVRRSLEEF</sequence>
<dbReference type="GO" id="GO:0016740">
    <property type="term" value="F:transferase activity"/>
    <property type="evidence" value="ECO:0007669"/>
    <property type="project" value="UniProtKB-KW"/>
</dbReference>
<dbReference type="Pfam" id="PF00179">
    <property type="entry name" value="UQ_con"/>
    <property type="match status" value="1"/>
</dbReference>
<dbReference type="AlphaFoldDB" id="A0A0A9XK08"/>
<dbReference type="EMBL" id="GDHC01010199">
    <property type="protein sequence ID" value="JAQ08430.1"/>
    <property type="molecule type" value="Transcribed_RNA"/>
</dbReference>
<dbReference type="EMBL" id="GBHO01023618">
    <property type="protein sequence ID" value="JAG19986.1"/>
    <property type="molecule type" value="Transcribed_RNA"/>
</dbReference>
<dbReference type="PANTHER" id="PTHR24067">
    <property type="entry name" value="UBIQUITIN-CONJUGATING ENZYME E2"/>
    <property type="match status" value="1"/>
</dbReference>
<reference evidence="7" key="3">
    <citation type="journal article" date="2016" name="Gigascience">
        <title>De novo construction of an expanded transcriptome assembly for the western tarnished plant bug, Lygus hesperus.</title>
        <authorList>
            <person name="Tassone E.E."/>
            <person name="Geib S.M."/>
            <person name="Hall B."/>
            <person name="Fabrick J.A."/>
            <person name="Brent C.S."/>
            <person name="Hull J.J."/>
        </authorList>
    </citation>
    <scope>NUCLEOTIDE SEQUENCE</scope>
</reference>
<dbReference type="PROSITE" id="PS50127">
    <property type="entry name" value="UBC_2"/>
    <property type="match status" value="1"/>
</dbReference>
<dbReference type="CDD" id="cd23795">
    <property type="entry name" value="UBCc_UBE2G1"/>
    <property type="match status" value="1"/>
</dbReference>
<dbReference type="FunFam" id="3.10.110.10:FF:000051">
    <property type="entry name" value="ubiquitin-conjugating enzyme E2 R2-like"/>
    <property type="match status" value="1"/>
</dbReference>
<evidence type="ECO:0000259" key="5">
    <source>
        <dbReference type="PROSITE" id="PS50127"/>
    </source>
</evidence>
<proteinExistence type="inferred from homology"/>
<keyword evidence="2 4" id="KW-0833">Ubl conjugation pathway</keyword>
<evidence type="ECO:0000313" key="6">
    <source>
        <dbReference type="EMBL" id="JAG19986.1"/>
    </source>
</evidence>
<comment type="similarity">
    <text evidence="4">Belongs to the ubiquitin-conjugating enzyme family.</text>
</comment>
<keyword evidence="4" id="KW-0067">ATP-binding</keyword>
<keyword evidence="4" id="KW-0547">Nucleotide-binding</keyword>
<dbReference type="InterPro" id="IPR023313">
    <property type="entry name" value="UBQ-conjugating_AS"/>
</dbReference>
<dbReference type="InterPro" id="IPR016135">
    <property type="entry name" value="UBQ-conjugating_enzyme/RWD"/>
</dbReference>
<dbReference type="PROSITE" id="PS00183">
    <property type="entry name" value="UBC_1"/>
    <property type="match status" value="1"/>
</dbReference>
<reference evidence="6" key="1">
    <citation type="journal article" date="2014" name="PLoS ONE">
        <title>Transcriptome-Based Identification of ABC Transporters in the Western Tarnished Plant Bug Lygus hesperus.</title>
        <authorList>
            <person name="Hull J.J."/>
            <person name="Chaney K."/>
            <person name="Geib S.M."/>
            <person name="Fabrick J.A."/>
            <person name="Brent C.S."/>
            <person name="Walsh D."/>
            <person name="Lavine L.C."/>
        </authorList>
    </citation>
    <scope>NUCLEOTIDE SEQUENCE</scope>
</reference>
<accession>A0A0A9XK08</accession>
<feature type="active site" description="Glycyl thioester intermediate" evidence="3">
    <location>
        <position position="104"/>
    </location>
</feature>
<organism evidence="6">
    <name type="scientific">Lygus hesperus</name>
    <name type="common">Western plant bug</name>
    <dbReference type="NCBI Taxonomy" id="30085"/>
    <lineage>
        <taxon>Eukaryota</taxon>
        <taxon>Metazoa</taxon>
        <taxon>Ecdysozoa</taxon>
        <taxon>Arthropoda</taxon>
        <taxon>Hexapoda</taxon>
        <taxon>Insecta</taxon>
        <taxon>Pterygota</taxon>
        <taxon>Neoptera</taxon>
        <taxon>Paraneoptera</taxon>
        <taxon>Hemiptera</taxon>
        <taxon>Heteroptera</taxon>
        <taxon>Panheteroptera</taxon>
        <taxon>Cimicomorpha</taxon>
        <taxon>Miridae</taxon>
        <taxon>Mirini</taxon>
        <taxon>Lygus</taxon>
    </lineage>
</organism>
<evidence type="ECO:0000256" key="3">
    <source>
        <dbReference type="PROSITE-ProRule" id="PRU10133"/>
    </source>
</evidence>
<evidence type="ECO:0000313" key="7">
    <source>
        <dbReference type="EMBL" id="JAQ08430.1"/>
    </source>
</evidence>
<evidence type="ECO:0000256" key="4">
    <source>
        <dbReference type="RuleBase" id="RU362109"/>
    </source>
</evidence>
<keyword evidence="1" id="KW-0808">Transferase</keyword>
<feature type="non-terminal residue" evidence="6">
    <location>
        <position position="1"/>
    </location>
</feature>
<dbReference type="InterPro" id="IPR000608">
    <property type="entry name" value="UBC"/>
</dbReference>
<dbReference type="SUPFAM" id="SSF54495">
    <property type="entry name" value="UBC-like"/>
    <property type="match status" value="1"/>
</dbReference>
<dbReference type="Gene3D" id="3.10.110.10">
    <property type="entry name" value="Ubiquitin Conjugating Enzyme"/>
    <property type="match status" value="1"/>
</dbReference>
<dbReference type="SMART" id="SM00212">
    <property type="entry name" value="UBCc"/>
    <property type="match status" value="1"/>
</dbReference>
<reference evidence="6" key="2">
    <citation type="submission" date="2014-07" db="EMBL/GenBank/DDBJ databases">
        <authorList>
            <person name="Hull J."/>
        </authorList>
    </citation>
    <scope>NUCLEOTIDE SEQUENCE</scope>
</reference>
<dbReference type="GO" id="GO:0005524">
    <property type="term" value="F:ATP binding"/>
    <property type="evidence" value="ECO:0007669"/>
    <property type="project" value="UniProtKB-UniRule"/>
</dbReference>
<dbReference type="InterPro" id="IPR050113">
    <property type="entry name" value="Ub_conjugating_enzyme"/>
</dbReference>
<feature type="domain" description="UBC core" evidence="5">
    <location>
        <begin position="19"/>
        <end position="180"/>
    </location>
</feature>
<gene>
    <name evidence="6" type="primary">UBC7_0</name>
    <name evidence="7" type="synonym">UBC7_1</name>
    <name evidence="6" type="ORF">CM83_1759</name>
    <name evidence="7" type="ORF">g.31304</name>
</gene>
<name>A0A0A9XK08_LYGHE</name>